<dbReference type="InterPro" id="IPR011249">
    <property type="entry name" value="Metalloenz_LuxS/M16"/>
</dbReference>
<dbReference type="Gene3D" id="3.30.830.10">
    <property type="entry name" value="Metalloenzyme, LuxS/M16 peptidase-like"/>
    <property type="match status" value="2"/>
</dbReference>
<gene>
    <name evidence="3" type="primary">LOC104758319</name>
</gene>
<dbReference type="Proteomes" id="UP000694864">
    <property type="component" value="Chromosome 17"/>
</dbReference>
<dbReference type="RefSeq" id="XP_010479458.1">
    <property type="nucleotide sequence ID" value="XM_010481156.1"/>
</dbReference>
<dbReference type="Pfam" id="PF08367">
    <property type="entry name" value="M16C_assoc"/>
    <property type="match status" value="1"/>
</dbReference>
<feature type="domain" description="Peptidase M16C associated" evidence="1">
    <location>
        <begin position="1"/>
        <end position="127"/>
    </location>
</feature>
<dbReference type="InterPro" id="IPR055130">
    <property type="entry name" value="PreP_C"/>
</dbReference>
<name>A0ABM0X227_CAMSA</name>
<reference evidence="3" key="2">
    <citation type="submission" date="2025-08" db="UniProtKB">
        <authorList>
            <consortium name="RefSeq"/>
        </authorList>
    </citation>
    <scope>IDENTIFICATION</scope>
    <source>
        <tissue evidence="3">Leaf</tissue>
    </source>
</reference>
<reference evidence="2" key="1">
    <citation type="journal article" date="2014" name="Nat. Commun.">
        <title>The emerging biofuel crop Camelina sativa retains a highly undifferentiated hexaploid genome structure.</title>
        <authorList>
            <person name="Kagale S."/>
            <person name="Koh C."/>
            <person name="Nixon J."/>
            <person name="Bollina V."/>
            <person name="Clarke W.E."/>
            <person name="Tuteja R."/>
            <person name="Spillane C."/>
            <person name="Robinson S.J."/>
            <person name="Links M.G."/>
            <person name="Clarke C."/>
            <person name="Higgins E.E."/>
            <person name="Huebert T."/>
            <person name="Sharpe A.G."/>
            <person name="Parkin I.A."/>
        </authorList>
    </citation>
    <scope>NUCLEOTIDE SEQUENCE [LARGE SCALE GENOMIC DNA]</scope>
    <source>
        <strain evidence="2">cv. DH55</strain>
    </source>
</reference>
<dbReference type="SMART" id="SM01264">
    <property type="entry name" value="M16C_associated"/>
    <property type="match status" value="1"/>
</dbReference>
<dbReference type="PANTHER" id="PTHR43016">
    <property type="entry name" value="PRESEQUENCE PROTEASE"/>
    <property type="match status" value="1"/>
</dbReference>
<evidence type="ECO:0000313" key="3">
    <source>
        <dbReference type="RefSeq" id="XP_010479458.1"/>
    </source>
</evidence>
<dbReference type="InterPro" id="IPR013578">
    <property type="entry name" value="Peptidase_M16C_assoc"/>
</dbReference>
<proteinExistence type="predicted"/>
<keyword evidence="2" id="KW-1185">Reference proteome</keyword>
<organism evidence="2 3">
    <name type="scientific">Camelina sativa</name>
    <name type="common">False flax</name>
    <name type="synonym">Myagrum sativum</name>
    <dbReference type="NCBI Taxonomy" id="90675"/>
    <lineage>
        <taxon>Eukaryota</taxon>
        <taxon>Viridiplantae</taxon>
        <taxon>Streptophyta</taxon>
        <taxon>Embryophyta</taxon>
        <taxon>Tracheophyta</taxon>
        <taxon>Spermatophyta</taxon>
        <taxon>Magnoliopsida</taxon>
        <taxon>eudicotyledons</taxon>
        <taxon>Gunneridae</taxon>
        <taxon>Pentapetalae</taxon>
        <taxon>rosids</taxon>
        <taxon>malvids</taxon>
        <taxon>Brassicales</taxon>
        <taxon>Brassicaceae</taxon>
        <taxon>Camelineae</taxon>
        <taxon>Camelina</taxon>
    </lineage>
</organism>
<protein>
    <submittedName>
        <fullName evidence="3">Presequence protease 2, chloroplastic/mitochondrial-like</fullName>
    </submittedName>
</protein>
<dbReference type="Pfam" id="PF22516">
    <property type="entry name" value="PreP_C"/>
    <property type="match status" value="1"/>
</dbReference>
<accession>A0ABM0X227</accession>
<dbReference type="GeneID" id="104758319"/>
<sequence>MGTQDLTFVQLNQLIGRKTGGISVYPLTSSVWGRDDPCSKIIVRGKSMVGRAEDLFHLMKCVLQEVRFTDQQRFKQFVSQSRAGMENHLRGSGQGIAATRMEAMLNAAGWMSEQMGGLSYLEYLHTLEQKVDQDWEGISSSLEEIRRSFLSRNGCIVNMTADGKTLTNTEKFVGKFLDSLPENPSGGLVTWDARLPLRNEAIVIPTQVNYVGKAGNIYSSGYELDGSSYVISKHISNTWLWDRVRVSGGAYGGSCDFDSHSGTFSFLSYRDPNLLKTLDIYDGTGDFLRGLDVDEDTLTKAIIGTIGDVDSYQLPDAKGYSSLLRHLLNVTYEERQIRREEILTTSLKDFKEFAEAIDSVKDKGVAVAVASQEDIDAANKERSNFFEVKKGL</sequence>
<dbReference type="PANTHER" id="PTHR43016:SF13">
    <property type="entry name" value="PRESEQUENCE PROTEASE, MITOCHONDRIAL"/>
    <property type="match status" value="1"/>
</dbReference>
<evidence type="ECO:0000313" key="2">
    <source>
        <dbReference type="Proteomes" id="UP000694864"/>
    </source>
</evidence>
<dbReference type="SUPFAM" id="SSF63411">
    <property type="entry name" value="LuxS/MPP-like metallohydrolase"/>
    <property type="match status" value="2"/>
</dbReference>
<evidence type="ECO:0000259" key="1">
    <source>
        <dbReference type="SMART" id="SM01264"/>
    </source>
</evidence>